<comment type="pathway">
    <text evidence="1">Protein modification; protein glycosylation.</text>
</comment>
<evidence type="ECO:0000313" key="8">
    <source>
        <dbReference type="Proteomes" id="UP000031668"/>
    </source>
</evidence>
<dbReference type="GO" id="GO:0046920">
    <property type="term" value="F:alpha-(1-&gt;3)-fucosyltransferase activity"/>
    <property type="evidence" value="ECO:0007669"/>
    <property type="project" value="TreeGrafter"/>
</dbReference>
<keyword evidence="5" id="KW-0333">Golgi apparatus</keyword>
<organism evidence="7 8">
    <name type="scientific">Thelohanellus kitauei</name>
    <name type="common">Myxosporean</name>
    <dbReference type="NCBI Taxonomy" id="669202"/>
    <lineage>
        <taxon>Eukaryota</taxon>
        <taxon>Metazoa</taxon>
        <taxon>Cnidaria</taxon>
        <taxon>Myxozoa</taxon>
        <taxon>Myxosporea</taxon>
        <taxon>Bivalvulida</taxon>
        <taxon>Platysporina</taxon>
        <taxon>Myxobolidae</taxon>
        <taxon>Thelohanellus</taxon>
    </lineage>
</organism>
<keyword evidence="3 5" id="KW-0328">Glycosyltransferase</keyword>
<evidence type="ECO:0000256" key="1">
    <source>
        <dbReference type="ARBA" id="ARBA00004922"/>
    </source>
</evidence>
<protein>
    <recommendedName>
        <fullName evidence="5">Fucosyltransferase</fullName>
        <ecNumber evidence="5">2.4.1.-</ecNumber>
    </recommendedName>
</protein>
<gene>
    <name evidence="7" type="ORF">RF11_14694</name>
</gene>
<accession>A0A0C2JNY9</accession>
<name>A0A0C2JNY9_THEKT</name>
<keyword evidence="5" id="KW-0812">Transmembrane</keyword>
<evidence type="ECO:0000256" key="5">
    <source>
        <dbReference type="RuleBase" id="RU003832"/>
    </source>
</evidence>
<dbReference type="GO" id="GO:0032580">
    <property type="term" value="C:Golgi cisterna membrane"/>
    <property type="evidence" value="ECO:0007669"/>
    <property type="project" value="UniProtKB-SubCell"/>
</dbReference>
<evidence type="ECO:0000256" key="3">
    <source>
        <dbReference type="ARBA" id="ARBA00022676"/>
    </source>
</evidence>
<keyword evidence="5" id="KW-0472">Membrane</keyword>
<keyword evidence="4 5" id="KW-0808">Transferase</keyword>
<reference evidence="7 8" key="1">
    <citation type="journal article" date="2014" name="Genome Biol. Evol.">
        <title>The genome of the myxosporean Thelohanellus kitauei shows adaptations to nutrient acquisition within its fish host.</title>
        <authorList>
            <person name="Yang Y."/>
            <person name="Xiong J."/>
            <person name="Zhou Z."/>
            <person name="Huo F."/>
            <person name="Miao W."/>
            <person name="Ran C."/>
            <person name="Liu Y."/>
            <person name="Zhang J."/>
            <person name="Feng J."/>
            <person name="Wang M."/>
            <person name="Wang M."/>
            <person name="Wang L."/>
            <person name="Yao B."/>
        </authorList>
    </citation>
    <scope>NUCLEOTIDE SEQUENCE [LARGE SCALE GENOMIC DNA]</scope>
    <source>
        <strain evidence="7">Wuqing</strain>
    </source>
</reference>
<comment type="similarity">
    <text evidence="2 5">Belongs to the glycosyltransferase 10 family.</text>
</comment>
<dbReference type="Pfam" id="PF00852">
    <property type="entry name" value="Glyco_transf_10"/>
    <property type="match status" value="1"/>
</dbReference>
<dbReference type="Gene3D" id="3.40.50.11660">
    <property type="entry name" value="Glycosyl transferase family 10, C-terminal domain"/>
    <property type="match status" value="1"/>
</dbReference>
<comment type="caution">
    <text evidence="7">The sequence shown here is derived from an EMBL/GenBank/DDBJ whole genome shotgun (WGS) entry which is preliminary data.</text>
</comment>
<comment type="subcellular location">
    <subcellularLocation>
        <location evidence="5">Golgi apparatus</location>
        <location evidence="5">Golgi stack membrane</location>
        <topology evidence="5">Single-pass type II membrane protein</topology>
    </subcellularLocation>
</comment>
<dbReference type="UniPathway" id="UPA00378"/>
<dbReference type="Proteomes" id="UP000031668">
    <property type="component" value="Unassembled WGS sequence"/>
</dbReference>
<dbReference type="AlphaFoldDB" id="A0A0C2JNY9"/>
<evidence type="ECO:0000256" key="4">
    <source>
        <dbReference type="ARBA" id="ARBA00022679"/>
    </source>
</evidence>
<evidence type="ECO:0000259" key="6">
    <source>
        <dbReference type="Pfam" id="PF00852"/>
    </source>
</evidence>
<evidence type="ECO:0000313" key="7">
    <source>
        <dbReference type="EMBL" id="KII71068.1"/>
    </source>
</evidence>
<dbReference type="PANTHER" id="PTHR11929">
    <property type="entry name" value="ALPHA- 1,3 -FUCOSYLTRANSFERASE"/>
    <property type="match status" value="1"/>
</dbReference>
<feature type="domain" description="Fucosyltransferase C-terminal" evidence="6">
    <location>
        <begin position="33"/>
        <end position="149"/>
    </location>
</feature>
<evidence type="ECO:0000256" key="2">
    <source>
        <dbReference type="ARBA" id="ARBA00008919"/>
    </source>
</evidence>
<dbReference type="InterPro" id="IPR001503">
    <property type="entry name" value="Glyco_trans_10"/>
</dbReference>
<dbReference type="OrthoDB" id="5989014at2759"/>
<dbReference type="InterPro" id="IPR055270">
    <property type="entry name" value="Glyco_tran_10_C"/>
</dbReference>
<dbReference type="PANTHER" id="PTHR11929:SF194">
    <property type="entry name" value="ALPHA-(1,3)-FUCOSYLTRANSFERASE 10"/>
    <property type="match status" value="1"/>
</dbReference>
<dbReference type="EC" id="2.4.1.-" evidence="5"/>
<dbReference type="InterPro" id="IPR038577">
    <property type="entry name" value="GT10-like_C_sf"/>
</dbReference>
<keyword evidence="8" id="KW-1185">Reference proteome</keyword>
<sequence>MATLRGENTETTIKELNLKGIQKELLESYRIVMSETVKYISISLYGHCFNRQITRKQREKILSSHKFTLAFENSHCEDYNTEKYWHAIVRGSIPIVMGYNKNLNHLIPESYLDVFNFTNPKHLAEHLKIVMSSSRKEMYYHQWRKCYIPFIPKFSMNGCEILKNINYLLENNAGEDATIHKLANLSVCMDPMHVEKMTMRKTTL</sequence>
<dbReference type="SUPFAM" id="SSF53756">
    <property type="entry name" value="UDP-Glycosyltransferase/glycogen phosphorylase"/>
    <property type="match status" value="1"/>
</dbReference>
<dbReference type="EMBL" id="JWZT01001867">
    <property type="protein sequence ID" value="KII71068.1"/>
    <property type="molecule type" value="Genomic_DNA"/>
</dbReference>
<proteinExistence type="inferred from homology"/>